<proteinExistence type="predicted"/>
<dbReference type="RefSeq" id="XP_067921229.1">
    <property type="nucleotide sequence ID" value="XM_068066795.1"/>
</dbReference>
<dbReference type="SMART" id="SM00223">
    <property type="entry name" value="APPLE"/>
    <property type="match status" value="1"/>
</dbReference>
<evidence type="ECO:0000256" key="1">
    <source>
        <dbReference type="ARBA" id="ARBA00022737"/>
    </source>
</evidence>
<protein>
    <submittedName>
        <fullName evidence="4">Pan domain-containing protein</fullName>
    </submittedName>
</protein>
<gene>
    <name evidence="4" type="ORF">CSUI_006641</name>
</gene>
<dbReference type="GO" id="GO:0005576">
    <property type="term" value="C:extracellular region"/>
    <property type="evidence" value="ECO:0007669"/>
    <property type="project" value="InterPro"/>
</dbReference>
<dbReference type="SUPFAM" id="SSF57414">
    <property type="entry name" value="Hairpin loop containing domain-like"/>
    <property type="match status" value="1"/>
</dbReference>
<evidence type="ECO:0000256" key="2">
    <source>
        <dbReference type="ARBA" id="ARBA00023157"/>
    </source>
</evidence>
<dbReference type="Pfam" id="PF00024">
    <property type="entry name" value="PAN_1"/>
    <property type="match status" value="1"/>
</dbReference>
<dbReference type="InterPro" id="IPR003609">
    <property type="entry name" value="Pan_app"/>
</dbReference>
<dbReference type="GO" id="GO:0006508">
    <property type="term" value="P:proteolysis"/>
    <property type="evidence" value="ECO:0007669"/>
    <property type="project" value="InterPro"/>
</dbReference>
<dbReference type="EMBL" id="MIGC01003376">
    <property type="protein sequence ID" value="PHJ19530.1"/>
    <property type="molecule type" value="Genomic_DNA"/>
</dbReference>
<feature type="non-terminal residue" evidence="4">
    <location>
        <position position="84"/>
    </location>
</feature>
<dbReference type="AlphaFoldDB" id="A0A2C6KGB5"/>
<dbReference type="GeneID" id="94430006"/>
<keyword evidence="2" id="KW-1015">Disulfide bond</keyword>
<dbReference type="Gene3D" id="3.50.4.10">
    <property type="entry name" value="Hepatocyte Growth Factor"/>
    <property type="match status" value="1"/>
</dbReference>
<accession>A0A2C6KGB5</accession>
<dbReference type="VEuPathDB" id="ToxoDB:CSUI_006641"/>
<dbReference type="InterPro" id="IPR000177">
    <property type="entry name" value="Apple"/>
</dbReference>
<name>A0A2C6KGB5_9APIC</name>
<keyword evidence="1" id="KW-0677">Repeat</keyword>
<organism evidence="4 5">
    <name type="scientific">Cystoisospora suis</name>
    <dbReference type="NCBI Taxonomy" id="483139"/>
    <lineage>
        <taxon>Eukaryota</taxon>
        <taxon>Sar</taxon>
        <taxon>Alveolata</taxon>
        <taxon>Apicomplexa</taxon>
        <taxon>Conoidasida</taxon>
        <taxon>Coccidia</taxon>
        <taxon>Eucoccidiorida</taxon>
        <taxon>Eimeriorina</taxon>
        <taxon>Sarcocystidae</taxon>
        <taxon>Cystoisospora</taxon>
    </lineage>
</organism>
<dbReference type="PROSITE" id="PS50948">
    <property type="entry name" value="PAN"/>
    <property type="match status" value="1"/>
</dbReference>
<dbReference type="Proteomes" id="UP000221165">
    <property type="component" value="Unassembled WGS sequence"/>
</dbReference>
<keyword evidence="5" id="KW-1185">Reference proteome</keyword>
<sequence length="84" mass="9340">ACFEVGVDYRGYDVGKFEDGSLPTAQACQEMCQRRKDCSYFSFIPETKSCYIKDRFALYGRVQDSTTVGVVSGPKFCTSVNPSP</sequence>
<feature type="domain" description="Apple" evidence="3">
    <location>
        <begin position="2"/>
        <end position="77"/>
    </location>
</feature>
<dbReference type="OrthoDB" id="329087at2759"/>
<feature type="non-terminal residue" evidence="4">
    <location>
        <position position="1"/>
    </location>
</feature>
<evidence type="ECO:0000313" key="4">
    <source>
        <dbReference type="EMBL" id="PHJ19530.1"/>
    </source>
</evidence>
<evidence type="ECO:0000313" key="5">
    <source>
        <dbReference type="Proteomes" id="UP000221165"/>
    </source>
</evidence>
<evidence type="ECO:0000259" key="3">
    <source>
        <dbReference type="PROSITE" id="PS50948"/>
    </source>
</evidence>
<reference evidence="4 5" key="1">
    <citation type="journal article" date="2017" name="Int. J. Parasitol.">
        <title>The genome of the protozoan parasite Cystoisospora suis and a reverse vaccinology approach to identify vaccine candidates.</title>
        <authorList>
            <person name="Palmieri N."/>
            <person name="Shrestha A."/>
            <person name="Ruttkowski B."/>
            <person name="Beck T."/>
            <person name="Vogl C."/>
            <person name="Tomley F."/>
            <person name="Blake D.P."/>
            <person name="Joachim A."/>
        </authorList>
    </citation>
    <scope>NUCLEOTIDE SEQUENCE [LARGE SCALE GENOMIC DNA]</scope>
    <source>
        <strain evidence="4 5">Wien I</strain>
    </source>
</reference>
<comment type="caution">
    <text evidence="4">The sequence shown here is derived from an EMBL/GenBank/DDBJ whole genome shotgun (WGS) entry which is preliminary data.</text>
</comment>